<dbReference type="Proteomes" id="UP000708208">
    <property type="component" value="Unassembled WGS sequence"/>
</dbReference>
<dbReference type="PANTHER" id="PTHR47331:SF1">
    <property type="entry name" value="GAG-LIKE PROTEIN"/>
    <property type="match status" value="1"/>
</dbReference>
<comment type="caution">
    <text evidence="2">The sequence shown here is derived from an EMBL/GenBank/DDBJ whole genome shotgun (WGS) entry which is preliminary data.</text>
</comment>
<organism evidence="2 3">
    <name type="scientific">Allacma fusca</name>
    <dbReference type="NCBI Taxonomy" id="39272"/>
    <lineage>
        <taxon>Eukaryota</taxon>
        <taxon>Metazoa</taxon>
        <taxon>Ecdysozoa</taxon>
        <taxon>Arthropoda</taxon>
        <taxon>Hexapoda</taxon>
        <taxon>Collembola</taxon>
        <taxon>Symphypleona</taxon>
        <taxon>Sminthuridae</taxon>
        <taxon>Allacma</taxon>
    </lineage>
</organism>
<gene>
    <name evidence="2" type="ORF">AFUS01_LOCUS7062</name>
</gene>
<dbReference type="OrthoDB" id="10055784at2759"/>
<dbReference type="InterPro" id="IPR041588">
    <property type="entry name" value="Integrase_H2C2"/>
</dbReference>
<accession>A0A8J2NLN2</accession>
<keyword evidence="3" id="KW-1185">Reference proteome</keyword>
<feature type="non-terminal residue" evidence="2">
    <location>
        <position position="1"/>
    </location>
</feature>
<feature type="domain" description="Integrase zinc-binding" evidence="1">
    <location>
        <begin position="37"/>
        <end position="88"/>
    </location>
</feature>
<protein>
    <recommendedName>
        <fullName evidence="1">Integrase zinc-binding domain-containing protein</fullName>
    </recommendedName>
</protein>
<reference evidence="2" key="1">
    <citation type="submission" date="2021-06" db="EMBL/GenBank/DDBJ databases">
        <authorList>
            <person name="Hodson N. C."/>
            <person name="Mongue J. A."/>
            <person name="Jaron S. K."/>
        </authorList>
    </citation>
    <scope>NUCLEOTIDE SEQUENCE</scope>
</reference>
<evidence type="ECO:0000313" key="3">
    <source>
        <dbReference type="Proteomes" id="UP000708208"/>
    </source>
</evidence>
<dbReference type="PANTHER" id="PTHR47331">
    <property type="entry name" value="PHD-TYPE DOMAIN-CONTAINING PROTEIN"/>
    <property type="match status" value="1"/>
</dbReference>
<name>A0A8J2NLN2_9HEXA</name>
<evidence type="ECO:0000259" key="1">
    <source>
        <dbReference type="Pfam" id="PF17921"/>
    </source>
</evidence>
<dbReference type="AlphaFoldDB" id="A0A8J2NLN2"/>
<proteinExistence type="predicted"/>
<evidence type="ECO:0000313" key="2">
    <source>
        <dbReference type="EMBL" id="CAG7717616.1"/>
    </source>
</evidence>
<dbReference type="EMBL" id="CAJVCH010047213">
    <property type="protein sequence ID" value="CAG7717616.1"/>
    <property type="molecule type" value="Genomic_DNA"/>
</dbReference>
<sequence length="386" mass="43025">MNPKIDEEDILRVQSRIERSPDLSQDQKSPIILDPSNSYTKLLLANFHLDVHQGKEKVLNRVRQQYWVHQGRKAVKSTWSRCIRCKIDRAQPFVPMMGVLPQVRVTCTVKPFVYTGMDYFGPISITKGRHHEKRYGVLFPCLSTRAVHVEIAGSLTTDSCICALRRFMARSCHVSEIYSDNRANLRVAYNELAGEIKSLDSEKIAEFLVKRKTDWHLTLKELHPKDETLQTFMAEAEYNCVGNDFEPRDLLLKVSTQPLYPAVAVSSGELDPSNECTIKIGKVQSDGTSERTLREVKVQPLNPVGTVNSGERIPGAFTQVPHKGLVPRTAGRISQVEVPPVNPVGAVNTGESIPAFTQVALEQASVVVNSQLLPVNVENNSSALGE</sequence>
<dbReference type="Pfam" id="PF17921">
    <property type="entry name" value="Integrase_H2C2"/>
    <property type="match status" value="1"/>
</dbReference>